<reference evidence="2 3" key="1">
    <citation type="journal article" date="2012" name="J. Bacteriol.">
        <title>Complete Genome Sequence of Paenibacillus mucilaginosus 3016, a Bacterium Functional as Microbial Fertilizer.</title>
        <authorList>
            <person name="Ma M."/>
            <person name="Wang Z."/>
            <person name="Li L."/>
            <person name="Jiang X."/>
            <person name="Guan D."/>
            <person name="Cao F."/>
            <person name="Chen H."/>
            <person name="Wang X."/>
            <person name="Shen D."/>
            <person name="Du B."/>
            <person name="Li J."/>
        </authorList>
    </citation>
    <scope>NUCLEOTIDE SEQUENCE [LARGE SCALE GENOMIC DNA]</scope>
    <source>
        <strain evidence="2 3">3016</strain>
    </source>
</reference>
<dbReference type="RefSeq" id="WP_014371784.1">
    <property type="nucleotide sequence ID" value="NC_016935.1"/>
</dbReference>
<keyword evidence="2" id="KW-0808">Transferase</keyword>
<dbReference type="Proteomes" id="UP000007523">
    <property type="component" value="Chromosome"/>
</dbReference>
<dbReference type="STRING" id="1116391.PM3016_5778"/>
<gene>
    <name evidence="2" type="ORF">PM3016_5778</name>
</gene>
<dbReference type="SUPFAM" id="SSF55729">
    <property type="entry name" value="Acyl-CoA N-acyltransferases (Nat)"/>
    <property type="match status" value="1"/>
</dbReference>
<dbReference type="Pfam" id="PF13508">
    <property type="entry name" value="Acetyltransf_7"/>
    <property type="match status" value="1"/>
</dbReference>
<dbReference type="InterPro" id="IPR016181">
    <property type="entry name" value="Acyl_CoA_acyltransferase"/>
</dbReference>
<dbReference type="InterPro" id="IPR053144">
    <property type="entry name" value="Acetyltransferase_Butenolide"/>
</dbReference>
<dbReference type="Gene3D" id="3.40.630.30">
    <property type="match status" value="1"/>
</dbReference>
<dbReference type="GO" id="GO:0016747">
    <property type="term" value="F:acyltransferase activity, transferring groups other than amino-acyl groups"/>
    <property type="evidence" value="ECO:0007669"/>
    <property type="project" value="InterPro"/>
</dbReference>
<dbReference type="EMBL" id="CP003235">
    <property type="protein sequence ID" value="AFC32456.1"/>
    <property type="molecule type" value="Genomic_DNA"/>
</dbReference>
<feature type="domain" description="N-acetyltransferase" evidence="1">
    <location>
        <begin position="8"/>
        <end position="141"/>
    </location>
</feature>
<dbReference type="CDD" id="cd04301">
    <property type="entry name" value="NAT_SF"/>
    <property type="match status" value="1"/>
</dbReference>
<dbReference type="PANTHER" id="PTHR43233">
    <property type="entry name" value="FAMILY N-ACETYLTRANSFERASE, PUTATIVE (AFU_ORTHOLOGUE AFUA_6G03350)-RELATED"/>
    <property type="match status" value="1"/>
</dbReference>
<evidence type="ECO:0000259" key="1">
    <source>
        <dbReference type="PROSITE" id="PS51186"/>
    </source>
</evidence>
<keyword evidence="3" id="KW-1185">Reference proteome</keyword>
<evidence type="ECO:0000313" key="3">
    <source>
        <dbReference type="Proteomes" id="UP000007523"/>
    </source>
</evidence>
<organism evidence="2 3">
    <name type="scientific">Paenibacillus mucilaginosus 3016</name>
    <dbReference type="NCBI Taxonomy" id="1116391"/>
    <lineage>
        <taxon>Bacteria</taxon>
        <taxon>Bacillati</taxon>
        <taxon>Bacillota</taxon>
        <taxon>Bacilli</taxon>
        <taxon>Bacillales</taxon>
        <taxon>Paenibacillaceae</taxon>
        <taxon>Paenibacillus</taxon>
    </lineage>
</organism>
<dbReference type="HOGENOM" id="CLU_086503_2_1_9"/>
<evidence type="ECO:0000313" key="2">
    <source>
        <dbReference type="EMBL" id="AFC32456.1"/>
    </source>
</evidence>
<dbReference type="KEGG" id="pmq:PM3016_5778"/>
<accession>H6NM38</accession>
<sequence>METTYKQYVISDDPSKIQVETVVEFLAGSYWANLRQPERIRASIRSSVCYGVYDGDRMVGFARVVTDGATVYYVCDVFVLEAYRGQGISKKLVELITNAPEFEWMTGILGTRDAHGLYEQFGFQRDAQAYMKRLPKARRGEGE</sequence>
<dbReference type="PANTHER" id="PTHR43233:SF1">
    <property type="entry name" value="FAMILY N-ACETYLTRANSFERASE, PUTATIVE (AFU_ORTHOLOGUE AFUA_6G03350)-RELATED"/>
    <property type="match status" value="1"/>
</dbReference>
<dbReference type="AlphaFoldDB" id="H6NM38"/>
<dbReference type="InterPro" id="IPR000182">
    <property type="entry name" value="GNAT_dom"/>
</dbReference>
<name>H6NM38_9BACL</name>
<protein>
    <submittedName>
        <fullName evidence="2">GCN5-like N-acetyltransferase</fullName>
    </submittedName>
</protein>
<dbReference type="PROSITE" id="PS51186">
    <property type="entry name" value="GNAT"/>
    <property type="match status" value="1"/>
</dbReference>
<proteinExistence type="predicted"/>